<keyword evidence="1" id="KW-1133">Transmembrane helix</keyword>
<dbReference type="EMBL" id="MF957312">
    <property type="protein sequence ID" value="ATZ71581.1"/>
    <property type="molecule type" value="Genomic_DNA"/>
</dbReference>
<protein>
    <submittedName>
        <fullName evidence="2">Uncharacterized protein</fullName>
    </submittedName>
</protein>
<feature type="transmembrane region" description="Helical" evidence="1">
    <location>
        <begin position="43"/>
        <end position="63"/>
    </location>
</feature>
<feature type="transmembrane region" description="Helical" evidence="1">
    <location>
        <begin position="12"/>
        <end position="37"/>
    </location>
</feature>
<evidence type="ECO:0000313" key="2">
    <source>
        <dbReference type="EMBL" id="ATZ71581.1"/>
    </source>
</evidence>
<keyword evidence="2" id="KW-0614">Plasmid</keyword>
<proteinExistence type="predicted"/>
<evidence type="ECO:0000256" key="1">
    <source>
        <dbReference type="SAM" id="Phobius"/>
    </source>
</evidence>
<accession>A0A2H4UEF0</accession>
<reference evidence="2" key="1">
    <citation type="submission" date="2017-09" db="EMBL/GenBank/DDBJ databases">
        <title>Bacteria from fildes peninsula of king george island (maritime Antarctica), carry class 1 integrons and antibiotic resistance cassettes in conjugative plasmids.</title>
        <authorList>
            <person name="Antelo V.B."/>
            <person name="Batista S.B."/>
            <person name="Guerout A.M."/>
            <person name="Mazel D."/>
            <person name="Romero V."/>
            <person name="Sotelo Silveira J."/>
        </authorList>
    </citation>
    <scope>NUCLEOTIDE SEQUENCE</scope>
    <source>
        <strain evidence="2">HP19</strain>
        <plasmid evidence="2">unnamed</plasmid>
    </source>
</reference>
<keyword evidence="1" id="KW-0812">Transmembrane</keyword>
<geneLocation type="plasmid" evidence="2">
    <name>unnamed</name>
</geneLocation>
<sequence>MLGKLFYRCGLALITASGVISGVISASFFVLLVMLLVKSGYNSVVPMLVVLTVGFAGTSYWFLQDYRNFRKAA</sequence>
<keyword evidence="1" id="KW-0472">Membrane</keyword>
<name>A0A2H4UEF0_9ENTR</name>
<organism evidence="2">
    <name type="scientific">Enterobacter sp. HP19</name>
    <dbReference type="NCBI Taxonomy" id="1811975"/>
    <lineage>
        <taxon>Bacteria</taxon>
        <taxon>Pseudomonadati</taxon>
        <taxon>Pseudomonadota</taxon>
        <taxon>Gammaproteobacteria</taxon>
        <taxon>Enterobacterales</taxon>
        <taxon>Enterobacteriaceae</taxon>
        <taxon>Enterobacter</taxon>
    </lineage>
</organism>
<dbReference type="AlphaFoldDB" id="A0A2H4UEF0"/>